<dbReference type="PANTHER" id="PTHR19139">
    <property type="entry name" value="AQUAPORIN TRANSPORTER"/>
    <property type="match status" value="1"/>
</dbReference>
<evidence type="ECO:0000256" key="9">
    <source>
        <dbReference type="SAM" id="MobiDB-lite"/>
    </source>
</evidence>
<keyword evidence="7 10" id="KW-0472">Membrane</keyword>
<reference evidence="11 12" key="1">
    <citation type="submission" date="2023-07" db="EMBL/GenBank/DDBJ databases">
        <title>Description of novel actinomycetes strains, isolated from tidal flat sediment.</title>
        <authorList>
            <person name="Lu C."/>
        </authorList>
    </citation>
    <scope>NUCLEOTIDE SEQUENCE [LARGE SCALE GENOMIC DNA]</scope>
    <source>
        <strain evidence="11 12">SYSU T00b441</strain>
    </source>
</reference>
<name>A0ABT9D4K7_9CELL</name>
<keyword evidence="12" id="KW-1185">Reference proteome</keyword>
<dbReference type="PANTHER" id="PTHR19139:SF199">
    <property type="entry name" value="MIP17260P"/>
    <property type="match status" value="1"/>
</dbReference>
<dbReference type="Gene3D" id="1.20.1080.10">
    <property type="entry name" value="Glycerol uptake facilitator protein"/>
    <property type="match status" value="1"/>
</dbReference>
<evidence type="ECO:0000256" key="7">
    <source>
        <dbReference type="ARBA" id="ARBA00023136"/>
    </source>
</evidence>
<feature type="transmembrane region" description="Helical" evidence="10">
    <location>
        <begin position="154"/>
        <end position="176"/>
    </location>
</feature>
<dbReference type="InterPro" id="IPR000425">
    <property type="entry name" value="MIP"/>
</dbReference>
<feature type="transmembrane region" description="Helical" evidence="10">
    <location>
        <begin position="107"/>
        <end position="133"/>
    </location>
</feature>
<evidence type="ECO:0000313" key="12">
    <source>
        <dbReference type="Proteomes" id="UP001232536"/>
    </source>
</evidence>
<feature type="compositionally biased region" description="Low complexity" evidence="9">
    <location>
        <begin position="23"/>
        <end position="41"/>
    </location>
</feature>
<proteinExistence type="inferred from homology"/>
<feature type="transmembrane region" description="Helical" evidence="10">
    <location>
        <begin position="80"/>
        <end position="101"/>
    </location>
</feature>
<accession>A0ABT9D4K7</accession>
<evidence type="ECO:0000256" key="8">
    <source>
        <dbReference type="RuleBase" id="RU000477"/>
    </source>
</evidence>
<evidence type="ECO:0000256" key="5">
    <source>
        <dbReference type="ARBA" id="ARBA00022692"/>
    </source>
</evidence>
<feature type="transmembrane region" description="Helical" evidence="10">
    <location>
        <begin position="250"/>
        <end position="271"/>
    </location>
</feature>
<dbReference type="PRINTS" id="PR00783">
    <property type="entry name" value="MINTRINSICP"/>
</dbReference>
<feature type="compositionally biased region" description="Pro residues" evidence="9">
    <location>
        <begin position="1"/>
        <end position="22"/>
    </location>
</feature>
<organism evidence="11 12">
    <name type="scientific">Actinotalea lenta</name>
    <dbReference type="NCBI Taxonomy" id="3064654"/>
    <lineage>
        <taxon>Bacteria</taxon>
        <taxon>Bacillati</taxon>
        <taxon>Actinomycetota</taxon>
        <taxon>Actinomycetes</taxon>
        <taxon>Micrococcales</taxon>
        <taxon>Cellulomonadaceae</taxon>
        <taxon>Actinotalea</taxon>
    </lineage>
</organism>
<evidence type="ECO:0000256" key="1">
    <source>
        <dbReference type="ARBA" id="ARBA00004651"/>
    </source>
</evidence>
<dbReference type="RefSeq" id="WP_304599326.1">
    <property type="nucleotide sequence ID" value="NZ_JAUQYO010000005.1"/>
</dbReference>
<feature type="region of interest" description="Disordered" evidence="9">
    <location>
        <begin position="1"/>
        <end position="69"/>
    </location>
</feature>
<keyword evidence="3 8" id="KW-0813">Transport</keyword>
<dbReference type="PROSITE" id="PS00221">
    <property type="entry name" value="MIP"/>
    <property type="match status" value="1"/>
</dbReference>
<feature type="transmembrane region" description="Helical" evidence="10">
    <location>
        <begin position="216"/>
        <end position="238"/>
    </location>
</feature>
<evidence type="ECO:0000256" key="2">
    <source>
        <dbReference type="ARBA" id="ARBA00006175"/>
    </source>
</evidence>
<comment type="similarity">
    <text evidence="2 8">Belongs to the MIP/aquaporin (TC 1.A.8) family.</text>
</comment>
<keyword evidence="6 10" id="KW-1133">Transmembrane helix</keyword>
<gene>
    <name evidence="11" type="ORF">Q6348_00195</name>
</gene>
<sequence length="335" mass="33448">MPTDPPPPRGSEPVAPDSPSPAPRWTAEPAPAWTTPAGEPARPAYDPLATPPTDQGPYPPDDDAEPPTEYGLLTRLGAEAFGTFALVLVVVGTLLYGTTFFNTPSELGALGTSLAAGLALIGLYGAFVHVSGAHLNPAVSVASAIAGRITAVDAAFYVVAQLIGGALAATVLYATIPVQLATMAGADGPAGFLAKTANGWGEASALSVLSSGQVEFGLVAALLVETLGSAILVGVVLAGRPSARSATAVGATYGALILLAAPITGGGFNPARSTAVALLSIGSGAPAIGQLWLFWVAPLVGGMLAGLAKLAFGLRERAPLGTVPDLDEDAEAREV</sequence>
<dbReference type="SUPFAM" id="SSF81338">
    <property type="entry name" value="Aquaporin-like"/>
    <property type="match status" value="1"/>
</dbReference>
<evidence type="ECO:0000256" key="10">
    <source>
        <dbReference type="SAM" id="Phobius"/>
    </source>
</evidence>
<dbReference type="Pfam" id="PF00230">
    <property type="entry name" value="MIP"/>
    <property type="match status" value="1"/>
</dbReference>
<evidence type="ECO:0000256" key="3">
    <source>
        <dbReference type="ARBA" id="ARBA00022448"/>
    </source>
</evidence>
<comment type="caution">
    <text evidence="11">The sequence shown here is derived from an EMBL/GenBank/DDBJ whole genome shotgun (WGS) entry which is preliminary data.</text>
</comment>
<evidence type="ECO:0000256" key="6">
    <source>
        <dbReference type="ARBA" id="ARBA00022989"/>
    </source>
</evidence>
<evidence type="ECO:0000256" key="4">
    <source>
        <dbReference type="ARBA" id="ARBA00022475"/>
    </source>
</evidence>
<evidence type="ECO:0000313" key="11">
    <source>
        <dbReference type="EMBL" id="MDO8105615.1"/>
    </source>
</evidence>
<dbReference type="InterPro" id="IPR023271">
    <property type="entry name" value="Aquaporin-like"/>
</dbReference>
<comment type="subcellular location">
    <subcellularLocation>
        <location evidence="1">Cell membrane</location>
        <topology evidence="1">Multi-pass membrane protein</topology>
    </subcellularLocation>
</comment>
<dbReference type="InterPro" id="IPR022357">
    <property type="entry name" value="MIP_CS"/>
</dbReference>
<dbReference type="EMBL" id="JAUQYP010000001">
    <property type="protein sequence ID" value="MDO8105615.1"/>
    <property type="molecule type" value="Genomic_DNA"/>
</dbReference>
<protein>
    <submittedName>
        <fullName evidence="11">Aquaporin</fullName>
    </submittedName>
</protein>
<dbReference type="Proteomes" id="UP001232536">
    <property type="component" value="Unassembled WGS sequence"/>
</dbReference>
<keyword evidence="4" id="KW-1003">Cell membrane</keyword>
<keyword evidence="5 8" id="KW-0812">Transmembrane</keyword>
<feature type="transmembrane region" description="Helical" evidence="10">
    <location>
        <begin position="291"/>
        <end position="312"/>
    </location>
</feature>
<dbReference type="InterPro" id="IPR034294">
    <property type="entry name" value="Aquaporin_transptr"/>
</dbReference>